<accession>A0ABP8E778</accession>
<feature type="transmembrane region" description="Helical" evidence="1">
    <location>
        <begin position="12"/>
        <end position="32"/>
    </location>
</feature>
<name>A0ABP8E778_9FLAO</name>
<dbReference type="Proteomes" id="UP001500027">
    <property type="component" value="Unassembled WGS sequence"/>
</dbReference>
<dbReference type="RefSeq" id="WP_344735755.1">
    <property type="nucleotide sequence ID" value="NZ_BAABAV010000001.1"/>
</dbReference>
<gene>
    <name evidence="2" type="ORF">GCM10022257_02080</name>
</gene>
<feature type="transmembrane region" description="Helical" evidence="1">
    <location>
        <begin position="224"/>
        <end position="243"/>
    </location>
</feature>
<feature type="transmembrane region" description="Helical" evidence="1">
    <location>
        <begin position="193"/>
        <end position="212"/>
    </location>
</feature>
<organism evidence="2 3">
    <name type="scientific">Hyunsoonleella aestuarii</name>
    <dbReference type="NCBI Taxonomy" id="912802"/>
    <lineage>
        <taxon>Bacteria</taxon>
        <taxon>Pseudomonadati</taxon>
        <taxon>Bacteroidota</taxon>
        <taxon>Flavobacteriia</taxon>
        <taxon>Flavobacteriales</taxon>
        <taxon>Flavobacteriaceae</taxon>
    </lineage>
</organism>
<protein>
    <recommendedName>
        <fullName evidence="4">DoxX family protein</fullName>
    </recommendedName>
</protein>
<keyword evidence="1" id="KW-1133">Transmembrane helix</keyword>
<evidence type="ECO:0008006" key="4">
    <source>
        <dbReference type="Google" id="ProtNLM"/>
    </source>
</evidence>
<proteinExistence type="predicted"/>
<keyword evidence="1" id="KW-0812">Transmembrane</keyword>
<reference evidence="3" key="1">
    <citation type="journal article" date="2019" name="Int. J. Syst. Evol. Microbiol.">
        <title>The Global Catalogue of Microorganisms (GCM) 10K type strain sequencing project: providing services to taxonomists for standard genome sequencing and annotation.</title>
        <authorList>
            <consortium name="The Broad Institute Genomics Platform"/>
            <consortium name="The Broad Institute Genome Sequencing Center for Infectious Disease"/>
            <person name="Wu L."/>
            <person name="Ma J."/>
        </authorList>
    </citation>
    <scope>NUCLEOTIDE SEQUENCE [LARGE SCALE GENOMIC DNA]</scope>
    <source>
        <strain evidence="3">JCM 17452</strain>
    </source>
</reference>
<feature type="transmembrane region" description="Helical" evidence="1">
    <location>
        <begin position="160"/>
        <end position="187"/>
    </location>
</feature>
<evidence type="ECO:0000256" key="1">
    <source>
        <dbReference type="SAM" id="Phobius"/>
    </source>
</evidence>
<evidence type="ECO:0000313" key="3">
    <source>
        <dbReference type="Proteomes" id="UP001500027"/>
    </source>
</evidence>
<dbReference type="EMBL" id="BAABAV010000001">
    <property type="protein sequence ID" value="GAA4268107.1"/>
    <property type="molecule type" value="Genomic_DNA"/>
</dbReference>
<sequence length="427" mass="49688">MVEFKIFSQNKNLLKQIVLHFVFIYFSLFIVNDVFNRIVTTLNIPNSYYNDFLSWLADNVFNIALVSSNSLKGNIDSSQHFITLFCCFALAILFSIIWTFLNIDNEKNNTIYYWLKLLFRFYLGIILVNYGLVKLFYLQFPEPSLSRLVKTFGNSSPMGLAWTFLGYSKGYNIFMGIAEVMAILLLFRRTLTFGLIITFFVTLNVMVINYSFDVPLKIVTTHLMLITLFLLSHDIKKIFIFFFTTKRVSLKLVRRPEALNNIYLYRIGAFAKISIMVIIIVLAGFKLRNRNMILEGQFSKTKFYGIYDVITYKKNNSPISASNISGTMWKYLVMEYNGRTEVINNKGDERLFHSEIDSLKNTLILVDINKTSDTLKLFYEMPDEKSIIFHGQIENDSVVIVCNILKKSDFILINRGFNLVSEEPFYK</sequence>
<feature type="transmembrane region" description="Helical" evidence="1">
    <location>
        <begin position="121"/>
        <end position="140"/>
    </location>
</feature>
<comment type="caution">
    <text evidence="2">The sequence shown here is derived from an EMBL/GenBank/DDBJ whole genome shotgun (WGS) entry which is preliminary data.</text>
</comment>
<feature type="transmembrane region" description="Helical" evidence="1">
    <location>
        <begin position="81"/>
        <end position="101"/>
    </location>
</feature>
<keyword evidence="1" id="KW-0472">Membrane</keyword>
<feature type="transmembrane region" description="Helical" evidence="1">
    <location>
        <begin position="263"/>
        <end position="285"/>
    </location>
</feature>
<keyword evidence="3" id="KW-1185">Reference proteome</keyword>
<evidence type="ECO:0000313" key="2">
    <source>
        <dbReference type="EMBL" id="GAA4268107.1"/>
    </source>
</evidence>